<protein>
    <submittedName>
        <fullName evidence="2">Uncharacterized protein</fullName>
    </submittedName>
</protein>
<dbReference type="Proteomes" id="UP000326537">
    <property type="component" value="Segment"/>
</dbReference>
<evidence type="ECO:0000313" key="3">
    <source>
        <dbReference type="Proteomes" id="UP000326537"/>
    </source>
</evidence>
<keyword evidence="1" id="KW-0472">Membrane</keyword>
<accession>A0A5P8PR15</accession>
<keyword evidence="3" id="KW-1185">Reference proteome</keyword>
<evidence type="ECO:0000313" key="2">
    <source>
        <dbReference type="EMBL" id="QFR59728.1"/>
    </source>
</evidence>
<name>A0A5P8PR15_9CAUD</name>
<organism evidence="2 3">
    <name type="scientific">Acinetobacter phage VB_ApiP_XC38</name>
    <dbReference type="NCBI Taxonomy" id="2655002"/>
    <lineage>
        <taxon>Viruses</taxon>
        <taxon>Duplodnaviria</taxon>
        <taxon>Heunggongvirae</taxon>
        <taxon>Uroviricota</taxon>
        <taxon>Caudoviricetes</taxon>
        <taxon>Schitoviridae</taxon>
        <taxon>Exceevirus</taxon>
        <taxon>Exceevirus Xc38</taxon>
    </lineage>
</organism>
<sequence>MEKIAQYLDGVMILFILMVIAVTVTRALSG</sequence>
<gene>
    <name evidence="2" type="ORF">VBApiPXC38_41</name>
</gene>
<proteinExistence type="predicted"/>
<reference evidence="2 3" key="1">
    <citation type="submission" date="2019-09" db="EMBL/GenBank/DDBJ databases">
        <title>The characteristics and genome analysis of VB_ApiP_XC38, a novel N4-like phage Infecting Acinetobacter pittii.</title>
        <authorList>
            <person name="Cheng M."/>
        </authorList>
    </citation>
    <scope>NUCLEOTIDE SEQUENCE [LARGE SCALE GENOMIC DNA]</scope>
</reference>
<feature type="transmembrane region" description="Helical" evidence="1">
    <location>
        <begin position="7"/>
        <end position="28"/>
    </location>
</feature>
<evidence type="ECO:0000256" key="1">
    <source>
        <dbReference type="SAM" id="Phobius"/>
    </source>
</evidence>
<dbReference type="EMBL" id="MN508356">
    <property type="protein sequence ID" value="QFR59728.1"/>
    <property type="molecule type" value="Genomic_DNA"/>
</dbReference>
<keyword evidence="1" id="KW-1133">Transmembrane helix</keyword>
<keyword evidence="1" id="KW-0812">Transmembrane</keyword>